<dbReference type="PROSITE" id="PS50943">
    <property type="entry name" value="HTH_CROC1"/>
    <property type="match status" value="1"/>
</dbReference>
<gene>
    <name evidence="2" type="ORF">ACFP1K_07885</name>
</gene>
<feature type="domain" description="HTH cro/C1-type" evidence="1">
    <location>
        <begin position="17"/>
        <end position="76"/>
    </location>
</feature>
<accession>A0ABW1NDU8</accession>
<dbReference type="RefSeq" id="WP_380748525.1">
    <property type="nucleotide sequence ID" value="NZ_JBHSRF010000007.1"/>
</dbReference>
<comment type="caution">
    <text evidence="2">The sequence shown here is derived from an EMBL/GenBank/DDBJ whole genome shotgun (WGS) entry which is preliminary data.</text>
</comment>
<dbReference type="SMART" id="SM00530">
    <property type="entry name" value="HTH_XRE"/>
    <property type="match status" value="1"/>
</dbReference>
<dbReference type="Gene3D" id="1.10.260.40">
    <property type="entry name" value="lambda repressor-like DNA-binding domains"/>
    <property type="match status" value="1"/>
</dbReference>
<dbReference type="InterPro" id="IPR010982">
    <property type="entry name" value="Lambda_DNA-bd_dom_sf"/>
</dbReference>
<proteinExistence type="predicted"/>
<dbReference type="CDD" id="cd00093">
    <property type="entry name" value="HTH_XRE"/>
    <property type="match status" value="1"/>
</dbReference>
<organism evidence="2 3">
    <name type="scientific">Sphaerisporangium aureirubrum</name>
    <dbReference type="NCBI Taxonomy" id="1544736"/>
    <lineage>
        <taxon>Bacteria</taxon>
        <taxon>Bacillati</taxon>
        <taxon>Actinomycetota</taxon>
        <taxon>Actinomycetes</taxon>
        <taxon>Streptosporangiales</taxon>
        <taxon>Streptosporangiaceae</taxon>
        <taxon>Sphaerisporangium</taxon>
    </lineage>
</organism>
<sequence length="94" mass="10249">MAPPRRLSLPFNGVRARHEREQRGLTAEQLAQRCEEVGGPRFAHTTILRWEAGVICPTAPNAKVLADALGVTVRHLCTPPDEPPSTGTADGRRD</sequence>
<reference evidence="3" key="1">
    <citation type="journal article" date="2019" name="Int. J. Syst. Evol. Microbiol.">
        <title>The Global Catalogue of Microorganisms (GCM) 10K type strain sequencing project: providing services to taxonomists for standard genome sequencing and annotation.</title>
        <authorList>
            <consortium name="The Broad Institute Genomics Platform"/>
            <consortium name="The Broad Institute Genome Sequencing Center for Infectious Disease"/>
            <person name="Wu L."/>
            <person name="Ma J."/>
        </authorList>
    </citation>
    <scope>NUCLEOTIDE SEQUENCE [LARGE SCALE GENOMIC DNA]</scope>
    <source>
        <strain evidence="3">JCM 30346</strain>
    </source>
</reference>
<dbReference type="Pfam" id="PF01381">
    <property type="entry name" value="HTH_3"/>
    <property type="match status" value="1"/>
</dbReference>
<evidence type="ECO:0000259" key="1">
    <source>
        <dbReference type="PROSITE" id="PS50943"/>
    </source>
</evidence>
<dbReference type="InterPro" id="IPR001387">
    <property type="entry name" value="Cro/C1-type_HTH"/>
</dbReference>
<protein>
    <submittedName>
        <fullName evidence="2">Helix-turn-helix domain-containing protein</fullName>
    </submittedName>
</protein>
<dbReference type="Proteomes" id="UP001596137">
    <property type="component" value="Unassembled WGS sequence"/>
</dbReference>
<name>A0ABW1NDU8_9ACTN</name>
<evidence type="ECO:0000313" key="2">
    <source>
        <dbReference type="EMBL" id="MFC6081078.1"/>
    </source>
</evidence>
<dbReference type="SUPFAM" id="SSF47413">
    <property type="entry name" value="lambda repressor-like DNA-binding domains"/>
    <property type="match status" value="1"/>
</dbReference>
<evidence type="ECO:0000313" key="3">
    <source>
        <dbReference type="Proteomes" id="UP001596137"/>
    </source>
</evidence>
<keyword evidence="3" id="KW-1185">Reference proteome</keyword>
<dbReference type="EMBL" id="JBHSRF010000007">
    <property type="protein sequence ID" value="MFC6081078.1"/>
    <property type="molecule type" value="Genomic_DNA"/>
</dbReference>